<feature type="domain" description="Reverse transcriptase" evidence="3">
    <location>
        <begin position="90"/>
        <end position="317"/>
    </location>
</feature>
<dbReference type="InterPro" id="IPR030931">
    <property type="entry name" value="Group_II_RT_mat"/>
</dbReference>
<sequence>MGAQQKTHRVLDSGGRGEAPRAADRGAEPMAANPESESPSASDRLMEEVCERENLKQALKRVRANKGAPGVDGMTVQALPAYLREHWPTIRSMLLEGTYKPQPVRRVEIPKPDGGGVRKLGIPCALDRFVQQAVLQVLQQRWDPTFSDSSYGFRPGRSAHQAVAKAQSYIQSGYRWVVDLDLEKFFDRVSHDILMSRVAKRVSDRRVLKLIRSFLTAGVLEDGLVGATDEGTPQGGPLSPLLSNLMLDDLDRELERRGLRFARYADDCNVYVRSERAGQRVMAGLKAFLTSKLKLTVNETKSAVAEPHTRKFLGFTFGTRDHVKRRIAPKALSRFKERIREMTQRSHGVSVDQLIGMLNRYLTGWRGYFGFCETPSVLQRLDEWVRRRVRCFFWKQWRRGSTRFRELTARGVDRSLAAQTAGSPHNAWRLSNSPALQRALTNRFLRSLGLPSLRP</sequence>
<dbReference type="EMBL" id="VTUZ01000128">
    <property type="protein sequence ID" value="KAA0995552.1"/>
    <property type="molecule type" value="Genomic_DNA"/>
</dbReference>
<dbReference type="Pfam" id="PF08388">
    <property type="entry name" value="GIIM"/>
    <property type="match status" value="1"/>
</dbReference>
<feature type="region of interest" description="Disordered" evidence="2">
    <location>
        <begin position="1"/>
        <end position="44"/>
    </location>
</feature>
<dbReference type="NCBIfam" id="TIGR04416">
    <property type="entry name" value="group_II_RT_mat"/>
    <property type="match status" value="1"/>
</dbReference>
<accession>A0A5B0FWW9</accession>
<dbReference type="PROSITE" id="PS50878">
    <property type="entry name" value="RT_POL"/>
    <property type="match status" value="1"/>
</dbReference>
<dbReference type="InterPro" id="IPR051083">
    <property type="entry name" value="GrpII_Intron_Splice-Mob/Def"/>
</dbReference>
<dbReference type="CDD" id="cd01651">
    <property type="entry name" value="RT_G2_intron"/>
    <property type="match status" value="1"/>
</dbReference>
<gene>
    <name evidence="4" type="primary">ltrA</name>
    <name evidence="4" type="ORF">FVF58_50880</name>
</gene>
<dbReference type="EC" id="2.7.7.49" evidence="4"/>
<dbReference type="PANTHER" id="PTHR34047">
    <property type="entry name" value="NUCLEAR INTRON MATURASE 1, MITOCHONDRIAL-RELATED"/>
    <property type="match status" value="1"/>
</dbReference>
<protein>
    <submittedName>
        <fullName evidence="4">Group II intron reverse transcriptase/maturase</fullName>
        <ecNumber evidence="4">2.7.7.49</ecNumber>
    </submittedName>
</protein>
<keyword evidence="5" id="KW-1185">Reference proteome</keyword>
<evidence type="ECO:0000259" key="3">
    <source>
        <dbReference type="PROSITE" id="PS50878"/>
    </source>
</evidence>
<feature type="compositionally biased region" description="Low complexity" evidence="2">
    <location>
        <begin position="28"/>
        <end position="42"/>
    </location>
</feature>
<dbReference type="InterPro" id="IPR013597">
    <property type="entry name" value="Mat_intron_G2"/>
</dbReference>
<dbReference type="GO" id="GO:0003964">
    <property type="term" value="F:RNA-directed DNA polymerase activity"/>
    <property type="evidence" value="ECO:0007669"/>
    <property type="project" value="UniProtKB-KW"/>
</dbReference>
<dbReference type="Pfam" id="PF00078">
    <property type="entry name" value="RVT_1"/>
    <property type="match status" value="1"/>
</dbReference>
<keyword evidence="4" id="KW-0695">RNA-directed DNA polymerase</keyword>
<evidence type="ECO:0000256" key="2">
    <source>
        <dbReference type="SAM" id="MobiDB-lite"/>
    </source>
</evidence>
<evidence type="ECO:0000313" key="5">
    <source>
        <dbReference type="Proteomes" id="UP000325273"/>
    </source>
</evidence>
<keyword evidence="4" id="KW-0808">Transferase</keyword>
<feature type="compositionally biased region" description="Basic and acidic residues" evidence="2">
    <location>
        <begin position="18"/>
        <end position="27"/>
    </location>
</feature>
<dbReference type="Proteomes" id="UP000325273">
    <property type="component" value="Unassembled WGS sequence"/>
</dbReference>
<dbReference type="PANTHER" id="PTHR34047:SF8">
    <property type="entry name" value="PROTEIN YKFC"/>
    <property type="match status" value="1"/>
</dbReference>
<keyword evidence="4" id="KW-0548">Nucleotidyltransferase</keyword>
<evidence type="ECO:0000256" key="1">
    <source>
        <dbReference type="ARBA" id="ARBA00034120"/>
    </source>
</evidence>
<proteinExistence type="inferred from homology"/>
<comment type="caution">
    <text evidence="4">The sequence shown here is derived from an EMBL/GenBank/DDBJ whole genome shotgun (WGS) entry which is preliminary data.</text>
</comment>
<comment type="similarity">
    <text evidence="1">Belongs to the bacterial reverse transcriptase family.</text>
</comment>
<dbReference type="RefSeq" id="WP_149676969.1">
    <property type="nucleotide sequence ID" value="NZ_VTUZ01000128.1"/>
</dbReference>
<dbReference type="SUPFAM" id="SSF56672">
    <property type="entry name" value="DNA/RNA polymerases"/>
    <property type="match status" value="1"/>
</dbReference>
<name>A0A5B0FWW9_9BURK</name>
<dbReference type="InterPro" id="IPR043502">
    <property type="entry name" value="DNA/RNA_pol_sf"/>
</dbReference>
<organism evidence="4 5">
    <name type="scientific">Paraburkholderia panacisoli</name>
    <dbReference type="NCBI Taxonomy" id="2603818"/>
    <lineage>
        <taxon>Bacteria</taxon>
        <taxon>Pseudomonadati</taxon>
        <taxon>Pseudomonadota</taxon>
        <taxon>Betaproteobacteria</taxon>
        <taxon>Burkholderiales</taxon>
        <taxon>Burkholderiaceae</taxon>
        <taxon>Paraburkholderia</taxon>
    </lineage>
</organism>
<dbReference type="AlphaFoldDB" id="A0A5B0FWW9"/>
<evidence type="ECO:0000313" key="4">
    <source>
        <dbReference type="EMBL" id="KAA0995552.1"/>
    </source>
</evidence>
<dbReference type="InterPro" id="IPR000477">
    <property type="entry name" value="RT_dom"/>
</dbReference>
<reference evidence="4 5" key="1">
    <citation type="submission" date="2019-08" db="EMBL/GenBank/DDBJ databases">
        <title>Paraburkholderia sp. DCY113.</title>
        <authorList>
            <person name="Kang J."/>
        </authorList>
    </citation>
    <scope>NUCLEOTIDE SEQUENCE [LARGE SCALE GENOMIC DNA]</scope>
    <source>
        <strain evidence="4 5">DCY113</strain>
    </source>
</reference>